<feature type="transmembrane region" description="Helical" evidence="1">
    <location>
        <begin position="20"/>
        <end position="45"/>
    </location>
</feature>
<proteinExistence type="predicted"/>
<sequence length="238" mass="26704">ALQCTAKLWRAVVVIPSFPLHVASLVVATIQCIIAQLALLVLLVWDSHLSFANINPDAQPGLKVRISRTVKQVWGWLAKYELFVQFASFLFCRLVPGGPPWLYVVACRLFLLTIIIAQSTMEWVLVWVLVGAAFEFACFTFGRGLLVLVHLDRFWASIPVILPLAGLGSPGVREFLQGGINTTWEDEMTQIGQAYYFLMASRVFLGAFTVVAKHIAVKQDWVALKFWQTTRQTLSIHD</sequence>
<dbReference type="RefSeq" id="XP_062656599.1">
    <property type="nucleotide sequence ID" value="XM_062807651.1"/>
</dbReference>
<name>A0AAE0HB58_9PEZI</name>
<feature type="transmembrane region" description="Helical" evidence="1">
    <location>
        <begin position="124"/>
        <end position="142"/>
    </location>
</feature>
<reference evidence="2" key="1">
    <citation type="journal article" date="2023" name="Mol. Phylogenet. Evol.">
        <title>Genome-scale phylogeny and comparative genomics of the fungal order Sordariales.</title>
        <authorList>
            <person name="Hensen N."/>
            <person name="Bonometti L."/>
            <person name="Westerberg I."/>
            <person name="Brannstrom I.O."/>
            <person name="Guillou S."/>
            <person name="Cros-Aarteil S."/>
            <person name="Calhoun S."/>
            <person name="Haridas S."/>
            <person name="Kuo A."/>
            <person name="Mondo S."/>
            <person name="Pangilinan J."/>
            <person name="Riley R."/>
            <person name="LaButti K."/>
            <person name="Andreopoulos B."/>
            <person name="Lipzen A."/>
            <person name="Chen C."/>
            <person name="Yan M."/>
            <person name="Daum C."/>
            <person name="Ng V."/>
            <person name="Clum A."/>
            <person name="Steindorff A."/>
            <person name="Ohm R.A."/>
            <person name="Martin F."/>
            <person name="Silar P."/>
            <person name="Natvig D.O."/>
            <person name="Lalanne C."/>
            <person name="Gautier V."/>
            <person name="Ament-Velasquez S.L."/>
            <person name="Kruys A."/>
            <person name="Hutchinson M.I."/>
            <person name="Powell A.J."/>
            <person name="Barry K."/>
            <person name="Miller A.N."/>
            <person name="Grigoriev I.V."/>
            <person name="Debuchy R."/>
            <person name="Gladieux P."/>
            <person name="Hiltunen Thoren M."/>
            <person name="Johannesson H."/>
        </authorList>
    </citation>
    <scope>NUCLEOTIDE SEQUENCE</scope>
    <source>
        <strain evidence="2">CBS 168.71</strain>
    </source>
</reference>
<dbReference type="EMBL" id="JAUEPN010000006">
    <property type="protein sequence ID" value="KAK3293085.1"/>
    <property type="molecule type" value="Genomic_DNA"/>
</dbReference>
<evidence type="ECO:0000313" key="3">
    <source>
        <dbReference type="Proteomes" id="UP001278766"/>
    </source>
</evidence>
<feature type="transmembrane region" description="Helical" evidence="1">
    <location>
        <begin position="193"/>
        <end position="212"/>
    </location>
</feature>
<feature type="transmembrane region" description="Helical" evidence="1">
    <location>
        <begin position="101"/>
        <end position="118"/>
    </location>
</feature>
<feature type="non-terminal residue" evidence="2">
    <location>
        <position position="1"/>
    </location>
</feature>
<dbReference type="Proteomes" id="UP001278766">
    <property type="component" value="Unassembled WGS sequence"/>
</dbReference>
<comment type="caution">
    <text evidence="2">The sequence shown here is derived from an EMBL/GenBank/DDBJ whole genome shotgun (WGS) entry which is preliminary data.</text>
</comment>
<evidence type="ECO:0000256" key="1">
    <source>
        <dbReference type="SAM" id="Phobius"/>
    </source>
</evidence>
<gene>
    <name evidence="2" type="ORF">B0H64DRAFT_465021</name>
</gene>
<dbReference type="AlphaFoldDB" id="A0AAE0HB58"/>
<evidence type="ECO:0000313" key="2">
    <source>
        <dbReference type="EMBL" id="KAK3293085.1"/>
    </source>
</evidence>
<protein>
    <submittedName>
        <fullName evidence="2">Uncharacterized protein</fullName>
    </submittedName>
</protein>
<dbReference type="GeneID" id="87844599"/>
<accession>A0AAE0HB58</accession>
<reference evidence="2" key="2">
    <citation type="submission" date="2023-06" db="EMBL/GenBank/DDBJ databases">
        <authorList>
            <consortium name="Lawrence Berkeley National Laboratory"/>
            <person name="Haridas S."/>
            <person name="Hensen N."/>
            <person name="Bonometti L."/>
            <person name="Westerberg I."/>
            <person name="Brannstrom I.O."/>
            <person name="Guillou S."/>
            <person name="Cros-Aarteil S."/>
            <person name="Calhoun S."/>
            <person name="Kuo A."/>
            <person name="Mondo S."/>
            <person name="Pangilinan J."/>
            <person name="Riley R."/>
            <person name="Labutti K."/>
            <person name="Andreopoulos B."/>
            <person name="Lipzen A."/>
            <person name="Chen C."/>
            <person name="Yanf M."/>
            <person name="Daum C."/>
            <person name="Ng V."/>
            <person name="Clum A."/>
            <person name="Steindorff A."/>
            <person name="Ohm R."/>
            <person name="Martin F."/>
            <person name="Silar P."/>
            <person name="Natvig D."/>
            <person name="Lalanne C."/>
            <person name="Gautier V."/>
            <person name="Ament-Velasquez S.L."/>
            <person name="Kruys A."/>
            <person name="Hutchinson M.I."/>
            <person name="Powell A.J."/>
            <person name="Barry K."/>
            <person name="Miller A.N."/>
            <person name="Grigoriev I.V."/>
            <person name="Debuchy R."/>
            <person name="Gladieux P."/>
            <person name="Thoren M.H."/>
            <person name="Johannesson H."/>
        </authorList>
    </citation>
    <scope>NUCLEOTIDE SEQUENCE</scope>
    <source>
        <strain evidence="2">CBS 168.71</strain>
    </source>
</reference>
<organism evidence="2 3">
    <name type="scientific">Chaetomium fimeti</name>
    <dbReference type="NCBI Taxonomy" id="1854472"/>
    <lineage>
        <taxon>Eukaryota</taxon>
        <taxon>Fungi</taxon>
        <taxon>Dikarya</taxon>
        <taxon>Ascomycota</taxon>
        <taxon>Pezizomycotina</taxon>
        <taxon>Sordariomycetes</taxon>
        <taxon>Sordariomycetidae</taxon>
        <taxon>Sordariales</taxon>
        <taxon>Chaetomiaceae</taxon>
        <taxon>Chaetomium</taxon>
    </lineage>
</organism>
<keyword evidence="3" id="KW-1185">Reference proteome</keyword>
<keyword evidence="1" id="KW-1133">Transmembrane helix</keyword>
<keyword evidence="1" id="KW-0812">Transmembrane</keyword>
<keyword evidence="1" id="KW-0472">Membrane</keyword>